<evidence type="ECO:0000313" key="2">
    <source>
        <dbReference type="Proteomes" id="UP001055811"/>
    </source>
</evidence>
<name>A0ACB9G578_CICIN</name>
<evidence type="ECO:0000313" key="1">
    <source>
        <dbReference type="EMBL" id="KAI3778567.1"/>
    </source>
</evidence>
<reference evidence="1 2" key="2">
    <citation type="journal article" date="2022" name="Mol. Ecol. Resour.">
        <title>The genomes of chicory, endive, great burdock and yacon provide insights into Asteraceae paleo-polyploidization history and plant inulin production.</title>
        <authorList>
            <person name="Fan W."/>
            <person name="Wang S."/>
            <person name="Wang H."/>
            <person name="Wang A."/>
            <person name="Jiang F."/>
            <person name="Liu H."/>
            <person name="Zhao H."/>
            <person name="Xu D."/>
            <person name="Zhang Y."/>
        </authorList>
    </citation>
    <scope>NUCLEOTIDE SEQUENCE [LARGE SCALE GENOMIC DNA]</scope>
    <source>
        <strain evidence="2">cv. Punajuju</strain>
        <tissue evidence="1">Leaves</tissue>
    </source>
</reference>
<dbReference type="Proteomes" id="UP001055811">
    <property type="component" value="Linkage Group LG02"/>
</dbReference>
<reference evidence="2" key="1">
    <citation type="journal article" date="2022" name="Mol. Ecol. Resour.">
        <title>The genomes of chicory, endive, great burdock and yacon provide insights into Asteraceae palaeo-polyploidization history and plant inulin production.</title>
        <authorList>
            <person name="Fan W."/>
            <person name="Wang S."/>
            <person name="Wang H."/>
            <person name="Wang A."/>
            <person name="Jiang F."/>
            <person name="Liu H."/>
            <person name="Zhao H."/>
            <person name="Xu D."/>
            <person name="Zhang Y."/>
        </authorList>
    </citation>
    <scope>NUCLEOTIDE SEQUENCE [LARGE SCALE GENOMIC DNA]</scope>
    <source>
        <strain evidence="2">cv. Punajuju</strain>
    </source>
</reference>
<proteinExistence type="predicted"/>
<gene>
    <name evidence="1" type="ORF">L2E82_07945</name>
</gene>
<accession>A0ACB9G578</accession>
<organism evidence="1 2">
    <name type="scientific">Cichorium intybus</name>
    <name type="common">Chicory</name>
    <dbReference type="NCBI Taxonomy" id="13427"/>
    <lineage>
        <taxon>Eukaryota</taxon>
        <taxon>Viridiplantae</taxon>
        <taxon>Streptophyta</taxon>
        <taxon>Embryophyta</taxon>
        <taxon>Tracheophyta</taxon>
        <taxon>Spermatophyta</taxon>
        <taxon>Magnoliopsida</taxon>
        <taxon>eudicotyledons</taxon>
        <taxon>Gunneridae</taxon>
        <taxon>Pentapetalae</taxon>
        <taxon>asterids</taxon>
        <taxon>campanulids</taxon>
        <taxon>Asterales</taxon>
        <taxon>Asteraceae</taxon>
        <taxon>Cichorioideae</taxon>
        <taxon>Cichorieae</taxon>
        <taxon>Cichoriinae</taxon>
        <taxon>Cichorium</taxon>
    </lineage>
</organism>
<sequence>MTRGRGTPGYAAPEVGLPLPVSQKFDVTTTKSYRFAFISDKLFDFDIWLHVDLVSSLNDMTKVESKGLRFYARPS</sequence>
<keyword evidence="2" id="KW-1185">Reference proteome</keyword>
<dbReference type="EMBL" id="CM042010">
    <property type="protein sequence ID" value="KAI3778567.1"/>
    <property type="molecule type" value="Genomic_DNA"/>
</dbReference>
<comment type="caution">
    <text evidence="1">The sequence shown here is derived from an EMBL/GenBank/DDBJ whole genome shotgun (WGS) entry which is preliminary data.</text>
</comment>
<protein>
    <submittedName>
        <fullName evidence="1">Uncharacterized protein</fullName>
    </submittedName>
</protein>